<dbReference type="Proteomes" id="UP000014463">
    <property type="component" value="Unassembled WGS sequence"/>
</dbReference>
<keyword evidence="2" id="KW-1185">Reference proteome</keyword>
<name>S2L9U1_LITA3</name>
<accession>S2L9U1</accession>
<comment type="caution">
    <text evidence="1">The sequence shown here is derived from an EMBL/GenBank/DDBJ whole genome shotgun (WGS) entry which is preliminary data.</text>
</comment>
<protein>
    <submittedName>
        <fullName evidence="1">Uncharacterized protein</fullName>
    </submittedName>
</protein>
<sequence length="41" mass="4412">MAVNSEAMLVVRIASEHRLAVRVWAGHAMEKDGGAILTSFS</sequence>
<evidence type="ECO:0000313" key="2">
    <source>
        <dbReference type="Proteomes" id="UP000014463"/>
    </source>
</evidence>
<organism evidence="1 2">
    <name type="scientific">Litchfieldella anticariensis (strain DSM 16096 / CECT 5854 / CIP 108499 / LMG 22089 / FP35)</name>
    <name type="common">Halomonas anticariensis</name>
    <dbReference type="NCBI Taxonomy" id="1121939"/>
    <lineage>
        <taxon>Bacteria</taxon>
        <taxon>Pseudomonadati</taxon>
        <taxon>Pseudomonadota</taxon>
        <taxon>Gammaproteobacteria</taxon>
        <taxon>Oceanospirillales</taxon>
        <taxon>Halomonadaceae</taxon>
        <taxon>Litchfieldella</taxon>
    </lineage>
</organism>
<dbReference type="AlphaFoldDB" id="S2L9U1"/>
<gene>
    <name evidence="1" type="ORF">L861_05320</name>
</gene>
<evidence type="ECO:0000313" key="1">
    <source>
        <dbReference type="EMBL" id="EPC01461.1"/>
    </source>
</evidence>
<reference evidence="1 2" key="1">
    <citation type="journal article" date="2013" name="Genome Announc.">
        <title>Draft genome sequence of the moderately halophilic gammaproteobacterium Halomonas anticariensis FP35.</title>
        <authorList>
            <person name="Tahrioui A."/>
            <person name="Quesada E."/>
            <person name="Llamas I."/>
        </authorList>
    </citation>
    <scope>NUCLEOTIDE SEQUENCE [LARGE SCALE GENOMIC DNA]</scope>
    <source>
        <strain evidence="2">DSM 16096 / CECT 5854 / LMG 22089 / FP35</strain>
    </source>
</reference>
<dbReference type="EMBL" id="ASTJ01000035">
    <property type="protein sequence ID" value="EPC01461.1"/>
    <property type="molecule type" value="Genomic_DNA"/>
</dbReference>
<proteinExistence type="predicted"/>